<evidence type="ECO:0000259" key="1">
    <source>
        <dbReference type="Pfam" id="PF00881"/>
    </source>
</evidence>
<feature type="domain" description="Nitroreductase" evidence="1">
    <location>
        <begin position="25"/>
        <end position="182"/>
    </location>
</feature>
<dbReference type="Gene3D" id="3.40.109.10">
    <property type="entry name" value="NADH Oxidase"/>
    <property type="match status" value="1"/>
</dbReference>
<dbReference type="NCBIfam" id="NF003768">
    <property type="entry name" value="PRK05365.1"/>
    <property type="match status" value="1"/>
</dbReference>
<dbReference type="InterPro" id="IPR000415">
    <property type="entry name" value="Nitroreductase-like"/>
</dbReference>
<dbReference type="InterPro" id="IPR050461">
    <property type="entry name" value="Nitroreductase_HadB/RutE"/>
</dbReference>
<dbReference type="OrthoDB" id="9784375at2"/>
<reference evidence="2 3" key="1">
    <citation type="submission" date="2018-11" db="EMBL/GenBank/DDBJ databases">
        <title>Sequencing the genomes of 1000 actinobacteria strains.</title>
        <authorList>
            <person name="Klenk H.-P."/>
        </authorList>
    </citation>
    <scope>NUCLEOTIDE SEQUENCE [LARGE SCALE GENOMIC DNA]</scope>
    <source>
        <strain evidence="2 3">DSM 15700</strain>
    </source>
</reference>
<dbReference type="Proteomes" id="UP000280501">
    <property type="component" value="Unassembled WGS sequence"/>
</dbReference>
<dbReference type="AlphaFoldDB" id="A0A3N4ZPE0"/>
<name>A0A3N4ZPE0_9MICO</name>
<organism evidence="2 3">
    <name type="scientific">Myceligenerans xiligouense</name>
    <dbReference type="NCBI Taxonomy" id="253184"/>
    <lineage>
        <taxon>Bacteria</taxon>
        <taxon>Bacillati</taxon>
        <taxon>Actinomycetota</taxon>
        <taxon>Actinomycetes</taxon>
        <taxon>Micrococcales</taxon>
        <taxon>Promicromonosporaceae</taxon>
        <taxon>Myceligenerans</taxon>
    </lineage>
</organism>
<accession>A0A3N4ZPE0</accession>
<dbReference type="Pfam" id="PF00881">
    <property type="entry name" value="Nitroreductase"/>
    <property type="match status" value="1"/>
</dbReference>
<dbReference type="PANTHER" id="PTHR43543:SF1">
    <property type="entry name" value="MALONIC SEMIALDEHYDE REDUCTASE RUTE-RELATED"/>
    <property type="match status" value="1"/>
</dbReference>
<gene>
    <name evidence="2" type="ORF">EDD34_3488</name>
</gene>
<proteinExistence type="predicted"/>
<evidence type="ECO:0000313" key="2">
    <source>
        <dbReference type="EMBL" id="RPF22815.1"/>
    </source>
</evidence>
<evidence type="ECO:0000313" key="3">
    <source>
        <dbReference type="Proteomes" id="UP000280501"/>
    </source>
</evidence>
<dbReference type="EMBL" id="RKQZ01000001">
    <property type="protein sequence ID" value="RPF22815.1"/>
    <property type="molecule type" value="Genomic_DNA"/>
</dbReference>
<sequence length="206" mass="22626">MIETLEAAAPLAIDDAAADRLFRTARSVTNWTDDEVTDAHLRAAWDLAKFGPTAMNNLPLRFVVARSPEAKDRLLKHVPDGNRSKVEAAPATLVLAHDAEFHEHLPRLFPVYPGIREQLAPAAEMRDDMARSNALIQAGYLIVALRSVGLSLRPMNGMDFDGVDAEFFADTGYKSFMMIAAGVSEGEGTDHPRLPRFDLDEVAQVL</sequence>
<dbReference type="SUPFAM" id="SSF55469">
    <property type="entry name" value="FMN-dependent nitroreductase-like"/>
    <property type="match status" value="1"/>
</dbReference>
<dbReference type="PANTHER" id="PTHR43543">
    <property type="entry name" value="MALONIC SEMIALDEHYDE REDUCTASE RUTE-RELATED"/>
    <property type="match status" value="1"/>
</dbReference>
<protein>
    <submittedName>
        <fullName evidence="2">3-hydroxypropanoate dehydrogenase</fullName>
    </submittedName>
</protein>
<comment type="caution">
    <text evidence="2">The sequence shown here is derived from an EMBL/GenBank/DDBJ whole genome shotgun (WGS) entry which is preliminary data.</text>
</comment>
<dbReference type="GO" id="GO:0016491">
    <property type="term" value="F:oxidoreductase activity"/>
    <property type="evidence" value="ECO:0007669"/>
    <property type="project" value="InterPro"/>
</dbReference>
<keyword evidence="3" id="KW-1185">Reference proteome</keyword>
<dbReference type="InterPro" id="IPR029479">
    <property type="entry name" value="Nitroreductase"/>
</dbReference>
<dbReference type="RefSeq" id="WP_123815683.1">
    <property type="nucleotide sequence ID" value="NZ_RKQZ01000001.1"/>
</dbReference>